<sequence>MTTSVGVAVGAAALASDARGERRRLLLLSSPAMLVVALVIFIPVGWLFWLSFFDQTGATTANYVRLIDNSAYYKIFQTTFLLSAIVTLVTILLGYPLAYLLSQLSRRAALIGLALVLLPFWTSLLVRTYAWLVLLQRNGLVNTALIKLGLIDQPLALVYNFTGAVIGMVHIMLPFLVLPLYASMKSIDPLLPRAAMSLGASPRAAFWTVFAPLTLPGLFAGSLLVFIYCLGFYIVPQVLGGGRVNMVAMKILENATTYFNWGAASALGVVLLVVTLGIFYVIGRFLPAERLSAEPR</sequence>
<protein>
    <submittedName>
        <fullName evidence="10">ABC transporter permease</fullName>
    </submittedName>
</protein>
<dbReference type="SUPFAM" id="SSF161098">
    <property type="entry name" value="MetI-like"/>
    <property type="match status" value="1"/>
</dbReference>
<feature type="transmembrane region" description="Helical" evidence="8">
    <location>
        <begin position="258"/>
        <end position="282"/>
    </location>
</feature>
<feature type="transmembrane region" description="Helical" evidence="8">
    <location>
        <begin position="25"/>
        <end position="49"/>
    </location>
</feature>
<evidence type="ECO:0000256" key="7">
    <source>
        <dbReference type="ARBA" id="ARBA00023136"/>
    </source>
</evidence>
<comment type="similarity">
    <text evidence="2">Belongs to the binding-protein-dependent transport system permease family. CysTW subfamily.</text>
</comment>
<evidence type="ECO:0000256" key="1">
    <source>
        <dbReference type="ARBA" id="ARBA00004651"/>
    </source>
</evidence>
<evidence type="ECO:0000256" key="3">
    <source>
        <dbReference type="ARBA" id="ARBA00022448"/>
    </source>
</evidence>
<dbReference type="InterPro" id="IPR000515">
    <property type="entry name" value="MetI-like"/>
</dbReference>
<feature type="transmembrane region" description="Helical" evidence="8">
    <location>
        <begin position="157"/>
        <end position="183"/>
    </location>
</feature>
<accession>A0A5J6MGB0</accession>
<keyword evidence="3" id="KW-0813">Transport</keyword>
<dbReference type="GO" id="GO:0055085">
    <property type="term" value="P:transmembrane transport"/>
    <property type="evidence" value="ECO:0007669"/>
    <property type="project" value="InterPro"/>
</dbReference>
<keyword evidence="5 8" id="KW-0812">Transmembrane</keyword>
<dbReference type="AlphaFoldDB" id="A0A5J6MGB0"/>
<dbReference type="PANTHER" id="PTHR42929:SF5">
    <property type="entry name" value="ABC TRANSPORTER PERMEASE PROTEIN"/>
    <property type="match status" value="1"/>
</dbReference>
<evidence type="ECO:0000313" key="10">
    <source>
        <dbReference type="EMBL" id="QEX16518.1"/>
    </source>
</evidence>
<keyword evidence="7 8" id="KW-0472">Membrane</keyword>
<comment type="subcellular location">
    <subcellularLocation>
        <location evidence="1">Cell membrane</location>
        <topology evidence="1">Multi-pass membrane protein</topology>
    </subcellularLocation>
</comment>
<dbReference type="PROSITE" id="PS50928">
    <property type="entry name" value="ABC_TM1"/>
    <property type="match status" value="1"/>
</dbReference>
<keyword evidence="6 8" id="KW-1133">Transmembrane helix</keyword>
<dbReference type="GO" id="GO:0005886">
    <property type="term" value="C:plasma membrane"/>
    <property type="evidence" value="ECO:0007669"/>
    <property type="project" value="UniProtKB-SubCell"/>
</dbReference>
<dbReference type="KEGG" id="htq:FRZ44_18130"/>
<dbReference type="Proteomes" id="UP000326202">
    <property type="component" value="Chromosome"/>
</dbReference>
<dbReference type="Gene3D" id="1.10.3720.10">
    <property type="entry name" value="MetI-like"/>
    <property type="match status" value="1"/>
</dbReference>
<dbReference type="EMBL" id="CP042906">
    <property type="protein sequence ID" value="QEX16518.1"/>
    <property type="molecule type" value="Genomic_DNA"/>
</dbReference>
<evidence type="ECO:0000256" key="6">
    <source>
        <dbReference type="ARBA" id="ARBA00022989"/>
    </source>
</evidence>
<name>A0A5J6MGB0_9PROT</name>
<evidence type="ECO:0000256" key="8">
    <source>
        <dbReference type="SAM" id="Phobius"/>
    </source>
</evidence>
<keyword evidence="11" id="KW-1185">Reference proteome</keyword>
<dbReference type="InterPro" id="IPR035906">
    <property type="entry name" value="MetI-like_sf"/>
</dbReference>
<keyword evidence="4" id="KW-1003">Cell membrane</keyword>
<feature type="transmembrane region" description="Helical" evidence="8">
    <location>
        <begin position="80"/>
        <end position="101"/>
    </location>
</feature>
<evidence type="ECO:0000256" key="5">
    <source>
        <dbReference type="ARBA" id="ARBA00022692"/>
    </source>
</evidence>
<reference evidence="10 11" key="1">
    <citation type="submission" date="2019-08" db="EMBL/GenBank/DDBJ databases">
        <title>Hyperibacter terrae gen. nov., sp. nov. and Hyperibacter viscosus sp. nov., two new members in the family Rhodospirillaceae isolated from the rhizosphere of Hypericum perforatum.</title>
        <authorList>
            <person name="Noviana Z."/>
        </authorList>
    </citation>
    <scope>NUCLEOTIDE SEQUENCE [LARGE SCALE GENOMIC DNA]</scope>
    <source>
        <strain evidence="10 11">R5913</strain>
    </source>
</reference>
<evidence type="ECO:0000256" key="2">
    <source>
        <dbReference type="ARBA" id="ARBA00007069"/>
    </source>
</evidence>
<evidence type="ECO:0000256" key="4">
    <source>
        <dbReference type="ARBA" id="ARBA00022475"/>
    </source>
</evidence>
<feature type="domain" description="ABC transmembrane type-1" evidence="9">
    <location>
        <begin position="76"/>
        <end position="282"/>
    </location>
</feature>
<feature type="transmembrane region" description="Helical" evidence="8">
    <location>
        <begin position="108"/>
        <end position="132"/>
    </location>
</feature>
<dbReference type="CDD" id="cd06261">
    <property type="entry name" value="TM_PBP2"/>
    <property type="match status" value="1"/>
</dbReference>
<dbReference type="RefSeq" id="WP_225308613.1">
    <property type="nucleotide sequence ID" value="NZ_CP042906.1"/>
</dbReference>
<evidence type="ECO:0000259" key="9">
    <source>
        <dbReference type="PROSITE" id="PS50928"/>
    </source>
</evidence>
<proteinExistence type="inferred from homology"/>
<evidence type="ECO:0000313" key="11">
    <source>
        <dbReference type="Proteomes" id="UP000326202"/>
    </source>
</evidence>
<organism evidence="10 11">
    <name type="scientific">Hypericibacter terrae</name>
    <dbReference type="NCBI Taxonomy" id="2602015"/>
    <lineage>
        <taxon>Bacteria</taxon>
        <taxon>Pseudomonadati</taxon>
        <taxon>Pseudomonadota</taxon>
        <taxon>Alphaproteobacteria</taxon>
        <taxon>Rhodospirillales</taxon>
        <taxon>Dongiaceae</taxon>
        <taxon>Hypericibacter</taxon>
    </lineage>
</organism>
<dbReference type="PANTHER" id="PTHR42929">
    <property type="entry name" value="INNER MEMBRANE ABC TRANSPORTER PERMEASE PROTEIN YDCU-RELATED-RELATED"/>
    <property type="match status" value="1"/>
</dbReference>
<gene>
    <name evidence="10" type="ORF">FRZ44_18130</name>
</gene>
<feature type="transmembrane region" description="Helical" evidence="8">
    <location>
        <begin position="204"/>
        <end position="235"/>
    </location>
</feature>